<reference evidence="2 3" key="1">
    <citation type="journal article" date="2014" name="BMC Genomics">
        <title>Complete genome sequence of producer of the glycopeptide antibiotic Aculeximycin Kutzneria albida DSM 43870T, a representative of minor genus of Pseudonocardiaceae.</title>
        <authorList>
            <person name="Rebets Y."/>
            <person name="Tokovenko B."/>
            <person name="Lushchyk I."/>
            <person name="Ruckert C."/>
            <person name="Zaburannyi N."/>
            <person name="Bechthold A."/>
            <person name="Kalinowski J."/>
            <person name="Luzhetskyy A."/>
        </authorList>
    </citation>
    <scope>NUCLEOTIDE SEQUENCE [LARGE SCALE GENOMIC DNA]</scope>
    <source>
        <strain evidence="2">DSM 43870</strain>
    </source>
</reference>
<dbReference type="HOGENOM" id="CLU_823323_0_0_11"/>
<organism evidence="2 3">
    <name type="scientific">Kutzneria albida DSM 43870</name>
    <dbReference type="NCBI Taxonomy" id="1449976"/>
    <lineage>
        <taxon>Bacteria</taxon>
        <taxon>Bacillati</taxon>
        <taxon>Actinomycetota</taxon>
        <taxon>Actinomycetes</taxon>
        <taxon>Pseudonocardiales</taxon>
        <taxon>Pseudonocardiaceae</taxon>
        <taxon>Kutzneria</taxon>
    </lineage>
</organism>
<proteinExistence type="predicted"/>
<evidence type="ECO:0008006" key="4">
    <source>
        <dbReference type="Google" id="ProtNLM"/>
    </source>
</evidence>
<dbReference type="AlphaFoldDB" id="W5WFS3"/>
<evidence type="ECO:0000256" key="1">
    <source>
        <dbReference type="SAM" id="MobiDB-lite"/>
    </source>
</evidence>
<evidence type="ECO:0000313" key="3">
    <source>
        <dbReference type="Proteomes" id="UP000019225"/>
    </source>
</evidence>
<keyword evidence="3" id="KW-1185">Reference proteome</keyword>
<evidence type="ECO:0000313" key="2">
    <source>
        <dbReference type="EMBL" id="AHI00054.1"/>
    </source>
</evidence>
<dbReference type="Proteomes" id="UP000019225">
    <property type="component" value="Chromosome"/>
</dbReference>
<dbReference type="eggNOG" id="ENOG5031PW2">
    <property type="taxonomic scope" value="Bacteria"/>
</dbReference>
<feature type="compositionally biased region" description="Basic and acidic residues" evidence="1">
    <location>
        <begin position="302"/>
        <end position="313"/>
    </location>
</feature>
<feature type="region of interest" description="Disordered" evidence="1">
    <location>
        <begin position="256"/>
        <end position="313"/>
    </location>
</feature>
<sequence>MLMIDPEAWAVGLTAQQIYQAVRGQLSAGTGSLDEAAAAAEDLWRRHDELERSTLKVISAMDAAWQGAAAQDARAGAAPLVTAMARSQQDLSKAQHLIQQQSDSFRNMRHALVVVPPKPTVINMPLRNVDLDKRIEEWNRAQRTNIALYNAYNTSATYASANMPSAYGGTPVYAAPAPRLRVAPPSATPGTGRPDLTPQEQAVAAATSAQGAHGAGVTGLGSTGYGPTGFGGSGSPAAHGGSAQVGGVGGAGFGAGVGRSGADEESTRGRAGAGRAGTAAGAAGGAGMAGAGAPGGAGGKQKGAEDAEHASAAYLHDDYSSDLIGELPPTTRPVIGG</sequence>
<dbReference type="EMBL" id="CP007155">
    <property type="protein sequence ID" value="AHI00054.1"/>
    <property type="molecule type" value="Genomic_DNA"/>
</dbReference>
<dbReference type="Gene3D" id="1.20.1260.20">
    <property type="entry name" value="PPE superfamily"/>
    <property type="match status" value="1"/>
</dbReference>
<dbReference type="RefSeq" id="WP_025359929.1">
    <property type="nucleotide sequence ID" value="NZ_CP007155.1"/>
</dbReference>
<dbReference type="STRING" id="1449976.KALB_6695"/>
<feature type="compositionally biased region" description="Low complexity" evidence="1">
    <location>
        <begin position="199"/>
        <end position="212"/>
    </location>
</feature>
<feature type="compositionally biased region" description="Gly residues" evidence="1">
    <location>
        <begin position="282"/>
        <end position="301"/>
    </location>
</feature>
<dbReference type="InterPro" id="IPR038332">
    <property type="entry name" value="PPE_sf"/>
</dbReference>
<protein>
    <recommendedName>
        <fullName evidence="4">PPE family domain-containing protein</fullName>
    </recommendedName>
</protein>
<name>W5WFS3_9PSEU</name>
<dbReference type="KEGG" id="kal:KALB_6695"/>
<dbReference type="OrthoDB" id="3638056at2"/>
<feature type="region of interest" description="Disordered" evidence="1">
    <location>
        <begin position="182"/>
        <end position="215"/>
    </location>
</feature>
<accession>W5WFS3</accession>
<feature type="region of interest" description="Disordered" evidence="1">
    <location>
        <begin position="318"/>
        <end position="337"/>
    </location>
</feature>
<gene>
    <name evidence="2" type="ORF">KALB_6695</name>
</gene>